<comment type="caution">
    <text evidence="2">The sequence shown here is derived from an EMBL/GenBank/DDBJ whole genome shotgun (WGS) entry which is preliminary data.</text>
</comment>
<gene>
    <name evidence="2" type="ORF">E7811_05135</name>
</gene>
<name>A0A4S3MTB2_9RHOB</name>
<dbReference type="Proteomes" id="UP000309450">
    <property type="component" value="Unassembled WGS sequence"/>
</dbReference>
<feature type="domain" description="DUF6455" evidence="1">
    <location>
        <begin position="48"/>
        <end position="114"/>
    </location>
</feature>
<proteinExistence type="predicted"/>
<dbReference type="RefSeq" id="WP_136393481.1">
    <property type="nucleotide sequence ID" value="NZ_SSND01000001.1"/>
</dbReference>
<evidence type="ECO:0000313" key="3">
    <source>
        <dbReference type="Proteomes" id="UP000309450"/>
    </source>
</evidence>
<dbReference type="OrthoDB" id="7707449at2"/>
<dbReference type="Pfam" id="PF20056">
    <property type="entry name" value="DUF6455"/>
    <property type="match status" value="1"/>
</dbReference>
<evidence type="ECO:0000313" key="2">
    <source>
        <dbReference type="EMBL" id="THD85105.1"/>
    </source>
</evidence>
<evidence type="ECO:0000259" key="1">
    <source>
        <dbReference type="Pfam" id="PF20056"/>
    </source>
</evidence>
<sequence>MFDFLSALSARRRQLGEVRALSEADLADLGMTRAQLEFFVTVPQEIPDRMDRMAAVFGLSHADLQASAADYAAMMRACAGCGSLGPCRAFLSGAEGGPEEARGFCPNADALAARAAV</sequence>
<accession>A0A4S3MTB2</accession>
<protein>
    <submittedName>
        <fullName evidence="2">DUF1127 domain-containing protein</fullName>
    </submittedName>
</protein>
<dbReference type="InterPro" id="IPR045601">
    <property type="entry name" value="DUF6455"/>
</dbReference>
<reference evidence="2 3" key="1">
    <citation type="submission" date="2019-04" db="EMBL/GenBank/DDBJ databases">
        <title>Draft genome sequence of Gemmobacter aestuarii sp. nov.</title>
        <authorList>
            <person name="Hameed A."/>
            <person name="Lin S.-Y."/>
            <person name="Shahina M."/>
            <person name="Lai W.-A."/>
            <person name="Young C.-C."/>
        </authorList>
    </citation>
    <scope>NUCLEOTIDE SEQUENCE [LARGE SCALE GENOMIC DNA]</scope>
    <source>
        <strain evidence="2 3">CC-PW-75</strain>
    </source>
</reference>
<organism evidence="2 3">
    <name type="scientific">Aliigemmobacter aestuarii</name>
    <dbReference type="NCBI Taxonomy" id="1445661"/>
    <lineage>
        <taxon>Bacteria</taxon>
        <taxon>Pseudomonadati</taxon>
        <taxon>Pseudomonadota</taxon>
        <taxon>Alphaproteobacteria</taxon>
        <taxon>Rhodobacterales</taxon>
        <taxon>Paracoccaceae</taxon>
        <taxon>Aliigemmobacter</taxon>
    </lineage>
</organism>
<dbReference type="EMBL" id="SSND01000001">
    <property type="protein sequence ID" value="THD85105.1"/>
    <property type="molecule type" value="Genomic_DNA"/>
</dbReference>
<dbReference type="AlphaFoldDB" id="A0A4S3MTB2"/>
<keyword evidence="3" id="KW-1185">Reference proteome</keyword>